<name>D2V187_NAEGR</name>
<evidence type="ECO:0000256" key="2">
    <source>
        <dbReference type="SAM" id="MobiDB-lite"/>
    </source>
</evidence>
<dbReference type="RefSeq" id="XP_002682169.1">
    <property type="nucleotide sequence ID" value="XM_002682123.1"/>
</dbReference>
<dbReference type="SUPFAM" id="SSF58100">
    <property type="entry name" value="Bacterial hemolysins"/>
    <property type="match status" value="1"/>
</dbReference>
<keyword evidence="4" id="KW-1185">Reference proteome</keyword>
<dbReference type="KEGG" id="ngr:NAEGRDRAFT_46022"/>
<dbReference type="GeneID" id="8862585"/>
<feature type="compositionally biased region" description="Low complexity" evidence="2">
    <location>
        <begin position="162"/>
        <end position="174"/>
    </location>
</feature>
<feature type="coiled-coil region" evidence="1">
    <location>
        <begin position="337"/>
        <end position="441"/>
    </location>
</feature>
<dbReference type="OMA" id="CRIAREC"/>
<organism evidence="4">
    <name type="scientific">Naegleria gruberi</name>
    <name type="common">Amoeba</name>
    <dbReference type="NCBI Taxonomy" id="5762"/>
    <lineage>
        <taxon>Eukaryota</taxon>
        <taxon>Discoba</taxon>
        <taxon>Heterolobosea</taxon>
        <taxon>Tetramitia</taxon>
        <taxon>Eutetramitia</taxon>
        <taxon>Vahlkampfiidae</taxon>
        <taxon>Naegleria</taxon>
    </lineage>
</organism>
<dbReference type="VEuPathDB" id="AmoebaDB:NAEGRDRAFT_46022"/>
<dbReference type="Gene3D" id="1.20.58.130">
    <property type="match status" value="1"/>
</dbReference>
<evidence type="ECO:0000256" key="1">
    <source>
        <dbReference type="SAM" id="Coils"/>
    </source>
</evidence>
<keyword evidence="1" id="KW-0175">Coiled coil</keyword>
<accession>D2V187</accession>
<proteinExistence type="predicted"/>
<dbReference type="EMBL" id="GG738848">
    <property type="protein sequence ID" value="EFC49425.1"/>
    <property type="molecule type" value="Genomic_DNA"/>
</dbReference>
<sequence length="476" mass="54631">MHSQPSDKDKKLIIKTLVSKDRDTGDFIPPALIRVLVKGYDFNEFPLEKFMNNLANKNHPIFLLKSNGVWVLLRSKEAFLNVICSMLDDFSFHHIDKTEFRNFLKPLNDESKLKYNFLHEITHLSGEKELLQMMKDFVEMVAPRKAKSTKKPRSKKSKSRTESSMNSSTLNSNTHSKKEEDIKASDEIILTESEMENNANINSFTLNTQNVIMFDLNEEPEIRNPPITSDDNNQINVMEETPDIINQENINEVMVMEETELNTSIAHSMNEDNNNASDEIILAESEMEIILEGEKLTDGVAEVSNKKKMGEQVKSGNLSLADVMEELRKIRNEIMTKSEFNTNIDSMKSDINNIKNDVHNMKNDINTVRTDINNMKTDINNMKTDINNMKNDIKKINNNVDSMKTDITKVKTDIKSMKNDISNMKTDIDNMQTDIHNIKSESNIMNYEIKEVKSDISTIRVEIRGICKTTCCLNVK</sequence>
<gene>
    <name evidence="3" type="ORF">NAEGRDRAFT_46022</name>
</gene>
<dbReference type="Proteomes" id="UP000006671">
    <property type="component" value="Unassembled WGS sequence"/>
</dbReference>
<dbReference type="InParanoid" id="D2V187"/>
<reference evidence="3 4" key="1">
    <citation type="journal article" date="2010" name="Cell">
        <title>The genome of Naegleria gruberi illuminates early eukaryotic versatility.</title>
        <authorList>
            <person name="Fritz-Laylin L.K."/>
            <person name="Prochnik S.E."/>
            <person name="Ginger M.L."/>
            <person name="Dacks J.B."/>
            <person name="Carpenter M.L."/>
            <person name="Field M.C."/>
            <person name="Kuo A."/>
            <person name="Paredez A."/>
            <person name="Chapman J."/>
            <person name="Pham J."/>
            <person name="Shu S."/>
            <person name="Neupane R."/>
            <person name="Cipriano M."/>
            <person name="Mancuso J."/>
            <person name="Tu H."/>
            <person name="Salamov A."/>
            <person name="Lindquist E."/>
            <person name="Shapiro H."/>
            <person name="Lucas S."/>
            <person name="Grigoriev I.V."/>
            <person name="Cande W.Z."/>
            <person name="Fulton C."/>
            <person name="Rokhsar D.S."/>
            <person name="Dawson S.C."/>
        </authorList>
    </citation>
    <scope>NUCLEOTIDE SEQUENCE [LARGE SCALE GENOMIC DNA]</scope>
    <source>
        <strain evidence="3 4">NEG-M</strain>
    </source>
</reference>
<dbReference type="OrthoDB" id="5416902at2759"/>
<feature type="compositionally biased region" description="Basic residues" evidence="2">
    <location>
        <begin position="144"/>
        <end position="158"/>
    </location>
</feature>
<protein>
    <submittedName>
        <fullName evidence="3">Predicted protein</fullName>
    </submittedName>
</protein>
<feature type="region of interest" description="Disordered" evidence="2">
    <location>
        <begin position="142"/>
        <end position="182"/>
    </location>
</feature>
<dbReference type="AlphaFoldDB" id="D2V187"/>
<evidence type="ECO:0000313" key="4">
    <source>
        <dbReference type="Proteomes" id="UP000006671"/>
    </source>
</evidence>
<evidence type="ECO:0000313" key="3">
    <source>
        <dbReference type="EMBL" id="EFC49425.1"/>
    </source>
</evidence>
<dbReference type="Gene3D" id="1.20.5.170">
    <property type="match status" value="1"/>
</dbReference>